<reference evidence="1 2" key="1">
    <citation type="submission" date="2019-05" db="EMBL/GenBank/DDBJ databases">
        <authorList>
            <consortium name="Pathogen Informatics"/>
        </authorList>
    </citation>
    <scope>NUCLEOTIDE SEQUENCE [LARGE SCALE GENOMIC DNA]</scope>
    <source>
        <strain evidence="1 2">NM319</strain>
    </source>
</reference>
<name>A0ABY6TJU9_9PAST</name>
<sequence length="167" mass="19078">MNKLKHIITELLKNEKIKIFFNKVIHLIKGLKQHVVINNLINKTVNFVKQHKAISVAIAVSVVAIPPLITPTSHYPKECRGLTGETDYRGGMPWNDNYVPELSLLAFEEDPKLLLGKKGGMFTYYDDDILPELFEAKYSRLVTSSGKKSAEIYREQLAKACQKYREE</sequence>
<comment type="caution">
    <text evidence="1">The sequence shown here is derived from an EMBL/GenBank/DDBJ whole genome shotgun (WGS) entry which is preliminary data.</text>
</comment>
<proteinExistence type="predicted"/>
<gene>
    <name evidence="1" type="ORF">SAMEA1410922_00792</name>
</gene>
<dbReference type="EMBL" id="CABFKI010000004">
    <property type="protein sequence ID" value="VTU07242.1"/>
    <property type="molecule type" value="Genomic_DNA"/>
</dbReference>
<dbReference type="GeneID" id="86155191"/>
<accession>A0ABY6TJU9</accession>
<protein>
    <submittedName>
        <fullName evidence="1">Uncharacterized protein</fullName>
    </submittedName>
</protein>
<evidence type="ECO:0000313" key="2">
    <source>
        <dbReference type="Proteomes" id="UP000308167"/>
    </source>
</evidence>
<evidence type="ECO:0000313" key="1">
    <source>
        <dbReference type="EMBL" id="VTU07242.1"/>
    </source>
</evidence>
<dbReference type="Proteomes" id="UP000308167">
    <property type="component" value="Unassembled WGS sequence"/>
</dbReference>
<organism evidence="1 2">
    <name type="scientific">Actinobacillus porcinus</name>
    <dbReference type="NCBI Taxonomy" id="51048"/>
    <lineage>
        <taxon>Bacteria</taxon>
        <taxon>Pseudomonadati</taxon>
        <taxon>Pseudomonadota</taxon>
        <taxon>Gammaproteobacteria</taxon>
        <taxon>Pasteurellales</taxon>
        <taxon>Pasteurellaceae</taxon>
        <taxon>Actinobacillus</taxon>
    </lineage>
</organism>
<dbReference type="RefSeq" id="WP_135709629.1">
    <property type="nucleotide sequence ID" value="NZ_CABFKI010000004.1"/>
</dbReference>
<keyword evidence="2" id="KW-1185">Reference proteome</keyword>